<evidence type="ECO:0000259" key="2">
    <source>
        <dbReference type="PROSITE" id="PS50213"/>
    </source>
</evidence>
<proteinExistence type="predicted"/>
<dbReference type="InterPro" id="IPR000782">
    <property type="entry name" value="FAS1_domain"/>
</dbReference>
<dbReference type="Gene3D" id="2.30.180.10">
    <property type="entry name" value="FAS1 domain"/>
    <property type="match status" value="1"/>
</dbReference>
<feature type="domain" description="SLH" evidence="3">
    <location>
        <begin position="175"/>
        <end position="239"/>
    </location>
</feature>
<name>A0A139XFR5_9CYAN</name>
<dbReference type="Pfam" id="PF00395">
    <property type="entry name" value="SLH"/>
    <property type="match status" value="3"/>
</dbReference>
<dbReference type="SUPFAM" id="SSF82153">
    <property type="entry name" value="FAS1 domain"/>
    <property type="match status" value="1"/>
</dbReference>
<organism evidence="4 5">
    <name type="scientific">Scytonema hofmannii PCC 7110</name>
    <dbReference type="NCBI Taxonomy" id="128403"/>
    <lineage>
        <taxon>Bacteria</taxon>
        <taxon>Bacillati</taxon>
        <taxon>Cyanobacteriota</taxon>
        <taxon>Cyanophyceae</taxon>
        <taxon>Nostocales</taxon>
        <taxon>Scytonemataceae</taxon>
        <taxon>Scytonema</taxon>
    </lineage>
</organism>
<dbReference type="STRING" id="128403.WA1_11080"/>
<dbReference type="InterPro" id="IPR036378">
    <property type="entry name" value="FAS1_dom_sf"/>
</dbReference>
<dbReference type="PROSITE" id="PS50213">
    <property type="entry name" value="FAS1"/>
    <property type="match status" value="1"/>
</dbReference>
<accession>A0A139XFR5</accession>
<dbReference type="InterPro" id="IPR051465">
    <property type="entry name" value="Cell_Envelope_Struct_Comp"/>
</dbReference>
<evidence type="ECO:0000256" key="1">
    <source>
        <dbReference type="SAM" id="SignalP"/>
    </source>
</evidence>
<keyword evidence="1" id="KW-0732">Signal</keyword>
<evidence type="ECO:0008006" key="6">
    <source>
        <dbReference type="Google" id="ProtNLM"/>
    </source>
</evidence>
<dbReference type="PROSITE" id="PS51272">
    <property type="entry name" value="SLH"/>
    <property type="match status" value="3"/>
</dbReference>
<dbReference type="PANTHER" id="PTHR43308">
    <property type="entry name" value="OUTER MEMBRANE PROTEIN ALPHA-RELATED"/>
    <property type="match status" value="1"/>
</dbReference>
<feature type="domain" description="SLH" evidence="3">
    <location>
        <begin position="113"/>
        <end position="172"/>
    </location>
</feature>
<dbReference type="PANTHER" id="PTHR43308:SF5">
    <property type="entry name" value="S-LAYER PROTEIN _ PEPTIDOGLYCAN ENDO-BETA-N-ACETYLGLUCOSAMINIDASE"/>
    <property type="match status" value="1"/>
</dbReference>
<gene>
    <name evidence="4" type="ORF">WA1_11080</name>
</gene>
<sequence>MCSLFRSSSVSRILLAFGMAVATASPVMMSIPASAQNAVPTLLTSTSKTTFSDIKADYWARPFIQAIVERNIIDGFADGTFRPNQPVKRAEFAVMLQKAFEQKRVRQLNAGGFKDVPPNYWAASAIKEAYETGFMPGYPANLFLPKQQVGKFEAIAALANGLGLTATAPTSNILNGYYTDAPIIPNYAADAVAAATQANLVVNYPNVKQLDPLEPLTRASAAALLYQALVWQERVEPLPGNITTANYVVGHAADASQNNLTTPHDVVTVTASNNSFSILTSLLKTAGLAVILQHPNNSLTIFAPTDEAFANLPEGTLEWLQQPENRETLIRILTYHVIPRKREMSELSVGKLKTFAGKPVNIQINSLTHQTTVNKAKIIQSNIQASNGIIHVINQVLIPPNINLSQK</sequence>
<dbReference type="FunFam" id="2.30.180.10:FF:000032">
    <property type="entry name" value="Fasciclin domain-containing protein, putative"/>
    <property type="match status" value="1"/>
</dbReference>
<dbReference type="InterPro" id="IPR001119">
    <property type="entry name" value="SLH_dom"/>
</dbReference>
<dbReference type="AlphaFoldDB" id="A0A139XFR5"/>
<dbReference type="EMBL" id="ANNX02000014">
    <property type="protein sequence ID" value="KYC43462.1"/>
    <property type="molecule type" value="Genomic_DNA"/>
</dbReference>
<keyword evidence="5" id="KW-1185">Reference proteome</keyword>
<dbReference type="OrthoDB" id="504962at2"/>
<dbReference type="Proteomes" id="UP000076925">
    <property type="component" value="Unassembled WGS sequence"/>
</dbReference>
<evidence type="ECO:0000313" key="4">
    <source>
        <dbReference type="EMBL" id="KYC43462.1"/>
    </source>
</evidence>
<reference evidence="4 5" key="1">
    <citation type="journal article" date="2013" name="Genome Biol. Evol.">
        <title>Genomes of Stigonematalean cyanobacteria (subsection V) and the evolution of oxygenic photosynthesis from prokaryotes to plastids.</title>
        <authorList>
            <person name="Dagan T."/>
            <person name="Roettger M."/>
            <person name="Stucken K."/>
            <person name="Landan G."/>
            <person name="Koch R."/>
            <person name="Major P."/>
            <person name="Gould S.B."/>
            <person name="Goremykin V.V."/>
            <person name="Rippka R."/>
            <person name="Tandeau de Marsac N."/>
            <person name="Gugger M."/>
            <person name="Lockhart P.J."/>
            <person name="Allen J.F."/>
            <person name="Brune I."/>
            <person name="Maus I."/>
            <person name="Puhler A."/>
            <person name="Martin W.F."/>
        </authorList>
    </citation>
    <scope>NUCLEOTIDE SEQUENCE [LARGE SCALE GENOMIC DNA]</scope>
    <source>
        <strain evidence="4 5">PCC 7110</strain>
    </source>
</reference>
<feature type="chain" id="PRO_5007300695" description="Beta-Ig-H3/fasciclin" evidence="1">
    <location>
        <begin position="36"/>
        <end position="407"/>
    </location>
</feature>
<evidence type="ECO:0000313" key="5">
    <source>
        <dbReference type="Proteomes" id="UP000076925"/>
    </source>
</evidence>
<dbReference type="RefSeq" id="WP_051077126.1">
    <property type="nucleotide sequence ID" value="NZ_KQ976354.1"/>
</dbReference>
<evidence type="ECO:0000259" key="3">
    <source>
        <dbReference type="PROSITE" id="PS51272"/>
    </source>
</evidence>
<dbReference type="Pfam" id="PF02469">
    <property type="entry name" value="Fasciclin"/>
    <property type="match status" value="1"/>
</dbReference>
<feature type="signal peptide" evidence="1">
    <location>
        <begin position="1"/>
        <end position="35"/>
    </location>
</feature>
<dbReference type="SMART" id="SM00554">
    <property type="entry name" value="FAS1"/>
    <property type="match status" value="1"/>
</dbReference>
<feature type="domain" description="FAS1" evidence="2">
    <location>
        <begin position="263"/>
        <end position="397"/>
    </location>
</feature>
<comment type="caution">
    <text evidence="4">The sequence shown here is derived from an EMBL/GenBank/DDBJ whole genome shotgun (WGS) entry which is preliminary data.</text>
</comment>
<feature type="domain" description="SLH" evidence="3">
    <location>
        <begin position="47"/>
        <end position="110"/>
    </location>
</feature>
<protein>
    <recommendedName>
        <fullName evidence="6">Beta-Ig-H3/fasciclin</fullName>
    </recommendedName>
</protein>